<sequence length="54" mass="6626">MWVRNNNGQLIFLDENFYSSQKNFYTEYYKIVYNKVFKKEDHNKNLSDLINGIE</sequence>
<dbReference type="EMBL" id="MN740232">
    <property type="protein sequence ID" value="QHT94832.1"/>
    <property type="molecule type" value="Genomic_DNA"/>
</dbReference>
<evidence type="ECO:0000313" key="1">
    <source>
        <dbReference type="EMBL" id="QHT94832.1"/>
    </source>
</evidence>
<dbReference type="AlphaFoldDB" id="A0A6C0IPA8"/>
<accession>A0A6C0IPA8</accession>
<organism evidence="1">
    <name type="scientific">viral metagenome</name>
    <dbReference type="NCBI Taxonomy" id="1070528"/>
    <lineage>
        <taxon>unclassified sequences</taxon>
        <taxon>metagenomes</taxon>
        <taxon>organismal metagenomes</taxon>
    </lineage>
</organism>
<proteinExistence type="predicted"/>
<reference evidence="1" key="1">
    <citation type="journal article" date="2020" name="Nature">
        <title>Giant virus diversity and host interactions through global metagenomics.</title>
        <authorList>
            <person name="Schulz F."/>
            <person name="Roux S."/>
            <person name="Paez-Espino D."/>
            <person name="Jungbluth S."/>
            <person name="Walsh D.A."/>
            <person name="Denef V.J."/>
            <person name="McMahon K.D."/>
            <person name="Konstantinidis K.T."/>
            <person name="Eloe-Fadrosh E.A."/>
            <person name="Kyrpides N.C."/>
            <person name="Woyke T."/>
        </authorList>
    </citation>
    <scope>NUCLEOTIDE SEQUENCE</scope>
    <source>
        <strain evidence="1">GVMAG-M-3300024261-37</strain>
    </source>
</reference>
<protein>
    <submittedName>
        <fullName evidence="1">Uncharacterized protein</fullName>
    </submittedName>
</protein>
<name>A0A6C0IPA8_9ZZZZ</name>